<dbReference type="EMBL" id="JBEPME010000002">
    <property type="protein sequence ID" value="MET3656913.1"/>
    <property type="molecule type" value="Genomic_DNA"/>
</dbReference>
<evidence type="ECO:0000256" key="2">
    <source>
        <dbReference type="ARBA" id="ARBA00023315"/>
    </source>
</evidence>
<organism evidence="5 6">
    <name type="scientific">Sporosarcina psychrophila</name>
    <name type="common">Bacillus psychrophilus</name>
    <dbReference type="NCBI Taxonomy" id="1476"/>
    <lineage>
        <taxon>Bacteria</taxon>
        <taxon>Bacillati</taxon>
        <taxon>Bacillota</taxon>
        <taxon>Bacilli</taxon>
        <taxon>Bacillales</taxon>
        <taxon>Caryophanaceae</taxon>
        <taxon>Sporosarcina</taxon>
    </lineage>
</organism>
<accession>A0ABV2KA83</accession>
<dbReference type="InterPro" id="IPR016181">
    <property type="entry name" value="Acyl_CoA_acyltransferase"/>
</dbReference>
<comment type="caution">
    <text evidence="5">The sequence shown here is derived from an EMBL/GenBank/DDBJ whole genome shotgun (WGS) entry which is preliminary data.</text>
</comment>
<dbReference type="CDD" id="cd04301">
    <property type="entry name" value="NAT_SF"/>
    <property type="match status" value="1"/>
</dbReference>
<dbReference type="InterPro" id="IPR000182">
    <property type="entry name" value="GNAT_dom"/>
</dbReference>
<feature type="domain" description="N-acetyltransferase" evidence="4">
    <location>
        <begin position="20"/>
        <end position="186"/>
    </location>
</feature>
<keyword evidence="2" id="KW-0012">Acyltransferase</keyword>
<gene>
    <name evidence="5" type="ORF">ABIC55_002000</name>
</gene>
<dbReference type="InterPro" id="IPR051531">
    <property type="entry name" value="N-acetyltransferase"/>
</dbReference>
<comment type="similarity">
    <text evidence="3">Belongs to the acetyltransferase family. RimJ subfamily.</text>
</comment>
<evidence type="ECO:0000256" key="3">
    <source>
        <dbReference type="ARBA" id="ARBA00038502"/>
    </source>
</evidence>
<evidence type="ECO:0000313" key="5">
    <source>
        <dbReference type="EMBL" id="MET3656913.1"/>
    </source>
</evidence>
<reference evidence="5 6" key="1">
    <citation type="submission" date="2024-06" db="EMBL/GenBank/DDBJ databases">
        <title>Sorghum-associated microbial communities from plants grown in Nebraska, USA.</title>
        <authorList>
            <person name="Schachtman D."/>
        </authorList>
    </citation>
    <scope>NUCLEOTIDE SEQUENCE [LARGE SCALE GENOMIC DNA]</scope>
    <source>
        <strain evidence="5 6">1288</strain>
    </source>
</reference>
<dbReference type="Gene3D" id="3.40.630.30">
    <property type="match status" value="1"/>
</dbReference>
<dbReference type="Proteomes" id="UP001549104">
    <property type="component" value="Unassembled WGS sequence"/>
</dbReference>
<dbReference type="PANTHER" id="PTHR43792">
    <property type="entry name" value="GNAT FAMILY, PUTATIVE (AFU_ORTHOLOGUE AFUA_3G00765)-RELATED-RELATED"/>
    <property type="match status" value="1"/>
</dbReference>
<dbReference type="SUPFAM" id="SSF55729">
    <property type="entry name" value="Acyl-CoA N-acyltransferases (Nat)"/>
    <property type="match status" value="1"/>
</dbReference>
<evidence type="ECO:0000256" key="1">
    <source>
        <dbReference type="ARBA" id="ARBA00022679"/>
    </source>
</evidence>
<dbReference type="PROSITE" id="PS51186">
    <property type="entry name" value="GNAT"/>
    <property type="match status" value="1"/>
</dbReference>
<dbReference type="PANTHER" id="PTHR43792:SF8">
    <property type="entry name" value="[RIBOSOMAL PROTEIN US5]-ALANINE N-ACETYLTRANSFERASE"/>
    <property type="match status" value="1"/>
</dbReference>
<name>A0ABV2KA83_SPOPS</name>
<keyword evidence="6" id="KW-1185">Reference proteome</keyword>
<dbReference type="Pfam" id="PF13302">
    <property type="entry name" value="Acetyltransf_3"/>
    <property type="match status" value="1"/>
</dbReference>
<evidence type="ECO:0000259" key="4">
    <source>
        <dbReference type="PROSITE" id="PS51186"/>
    </source>
</evidence>
<keyword evidence="1" id="KW-0808">Transferase</keyword>
<protein>
    <submittedName>
        <fullName evidence="5">RimJ/RimL family protein N-acetyltransferase</fullName>
    </submittedName>
</protein>
<evidence type="ECO:0000313" key="6">
    <source>
        <dbReference type="Proteomes" id="UP001549104"/>
    </source>
</evidence>
<proteinExistence type="inferred from homology"/>
<sequence length="191" mass="22030">MGKLDMGIFLIGEYLKSERVIMREIEEKDWVDVHKYASQQLVCQYQPWGPNSEEESEEFVKQVIVDANKKPRSRFVFAIILRGNGNMIGAAELNIQDYSNKIGEIGYIINPDFWGMGYATEAAKLVIEFSFKNFNLHRIYATCDPRNVASSKVLEKIGMTKEGRIREDLLLKDGWRDSLLYSILVHEWSGK</sequence>